<evidence type="ECO:0000313" key="1">
    <source>
        <dbReference type="EMBL" id="KAK7049794.1"/>
    </source>
</evidence>
<accession>A0AAN8WMB4</accession>
<evidence type="ECO:0000313" key="2">
    <source>
        <dbReference type="Proteomes" id="UP001381693"/>
    </source>
</evidence>
<organism evidence="1 2">
    <name type="scientific">Halocaridina rubra</name>
    <name type="common">Hawaiian red shrimp</name>
    <dbReference type="NCBI Taxonomy" id="373956"/>
    <lineage>
        <taxon>Eukaryota</taxon>
        <taxon>Metazoa</taxon>
        <taxon>Ecdysozoa</taxon>
        <taxon>Arthropoda</taxon>
        <taxon>Crustacea</taxon>
        <taxon>Multicrustacea</taxon>
        <taxon>Malacostraca</taxon>
        <taxon>Eumalacostraca</taxon>
        <taxon>Eucarida</taxon>
        <taxon>Decapoda</taxon>
        <taxon>Pleocyemata</taxon>
        <taxon>Caridea</taxon>
        <taxon>Atyoidea</taxon>
        <taxon>Atyidae</taxon>
        <taxon>Halocaridina</taxon>
    </lineage>
</organism>
<proteinExistence type="predicted"/>
<protein>
    <submittedName>
        <fullName evidence="1">Uncharacterized protein</fullName>
    </submittedName>
</protein>
<keyword evidence="2" id="KW-1185">Reference proteome</keyword>
<sequence length="511" mass="58132">MYKGKVTNEINGKLGIWELNSAVILVLSYLKDVTGEIWSNDVENSSMSEQGACANSKAETINPKGYLNIGDMVTLYHVHCSNSAERTSLTCCGRSQLVTEHTPLARPPMSASCSSVLDVLHHYNIKDLQWLLDIKELITCSLCPTIVEEDVVAERIFNNERSILTTLIEEAISRGCLKRKFRSLLREFVLEDHQCIIAKKSPSSAFNITKIQDLKSEIILKKREKDENGHLKFWDYEMLWKNHHYIVIGQLKIGESGVYELCDNFDSIKVQIIGTHLSLLALNGAIVALFHYSVVYEQFNMYTSGTCQQLEKIYLIVNLDNVIILRPSKQPSHAVLPTHEFELTITSKSNFLFNLSHVNSGKMQSPESKFFFTSALVTTYLDGRRESWNGVFRFFDELALYYPCINAMHKYTLKVRESVNTNIALKKSYASHLLHSLTKYFGTSECINIPKGAYLVNESVSEVPSKAHDIGTVLRSNFENDDLITVTGFIRSREMETSKYDSEKNYYLSEK</sequence>
<dbReference type="EMBL" id="JAXCGZ010021510">
    <property type="protein sequence ID" value="KAK7049794.1"/>
    <property type="molecule type" value="Genomic_DNA"/>
</dbReference>
<feature type="non-terminal residue" evidence="1">
    <location>
        <position position="511"/>
    </location>
</feature>
<dbReference type="Proteomes" id="UP001381693">
    <property type="component" value="Unassembled WGS sequence"/>
</dbReference>
<name>A0AAN8WMB4_HALRR</name>
<comment type="caution">
    <text evidence="1">The sequence shown here is derived from an EMBL/GenBank/DDBJ whole genome shotgun (WGS) entry which is preliminary data.</text>
</comment>
<reference evidence="1 2" key="1">
    <citation type="submission" date="2023-11" db="EMBL/GenBank/DDBJ databases">
        <title>Halocaridina rubra genome assembly.</title>
        <authorList>
            <person name="Smith C."/>
        </authorList>
    </citation>
    <scope>NUCLEOTIDE SEQUENCE [LARGE SCALE GENOMIC DNA]</scope>
    <source>
        <strain evidence="1">EP-1</strain>
        <tissue evidence="1">Whole</tissue>
    </source>
</reference>
<dbReference type="AlphaFoldDB" id="A0AAN8WMB4"/>
<gene>
    <name evidence="1" type="ORF">SK128_013356</name>
</gene>